<name>A0AAE3MAC0_9BACT</name>
<evidence type="ECO:0000256" key="1">
    <source>
        <dbReference type="SAM" id="Phobius"/>
    </source>
</evidence>
<keyword evidence="1" id="KW-1133">Transmembrane helix</keyword>
<evidence type="ECO:0000313" key="3">
    <source>
        <dbReference type="EMBL" id="MCW3804030.1"/>
    </source>
</evidence>
<protein>
    <submittedName>
        <fullName evidence="3">DUF4405 domain-containing protein</fullName>
    </submittedName>
</protein>
<keyword evidence="4" id="KW-1185">Reference proteome</keyword>
<organism evidence="3 4">
    <name type="scientific">Plebeiibacterium marinum</name>
    <dbReference type="NCBI Taxonomy" id="2992111"/>
    <lineage>
        <taxon>Bacteria</taxon>
        <taxon>Pseudomonadati</taxon>
        <taxon>Bacteroidota</taxon>
        <taxon>Bacteroidia</taxon>
        <taxon>Marinilabiliales</taxon>
        <taxon>Marinilabiliaceae</taxon>
        <taxon>Plebeiibacterium</taxon>
    </lineage>
</organism>
<feature type="transmembrane region" description="Helical" evidence="1">
    <location>
        <begin position="54"/>
        <end position="78"/>
    </location>
</feature>
<evidence type="ECO:0000313" key="4">
    <source>
        <dbReference type="Proteomes" id="UP001207408"/>
    </source>
</evidence>
<dbReference type="AlphaFoldDB" id="A0AAE3MAC0"/>
<reference evidence="3" key="1">
    <citation type="submission" date="2022-10" db="EMBL/GenBank/DDBJ databases">
        <authorList>
            <person name="Yu W.X."/>
        </authorList>
    </citation>
    <scope>NUCLEOTIDE SEQUENCE</scope>
    <source>
        <strain evidence="3">D04</strain>
    </source>
</reference>
<proteinExistence type="predicted"/>
<dbReference type="Pfam" id="PF14358">
    <property type="entry name" value="DUF4405"/>
    <property type="match status" value="1"/>
</dbReference>
<accession>A0AAE3MAC0</accession>
<keyword evidence="1" id="KW-0812">Transmembrane</keyword>
<feature type="domain" description="Flavinylation-associated cytochrome" evidence="2">
    <location>
        <begin position="11"/>
        <end position="78"/>
    </location>
</feature>
<gene>
    <name evidence="3" type="ORF">OM074_00245</name>
</gene>
<keyword evidence="1" id="KW-0472">Membrane</keyword>
<dbReference type="EMBL" id="JAPDPI010000001">
    <property type="protein sequence ID" value="MCW3804030.1"/>
    <property type="molecule type" value="Genomic_DNA"/>
</dbReference>
<dbReference type="InterPro" id="IPR025517">
    <property type="entry name" value="DUF4405"/>
</dbReference>
<comment type="caution">
    <text evidence="3">The sequence shown here is derived from an EMBL/GenBank/DDBJ whole genome shotgun (WGS) entry which is preliminary data.</text>
</comment>
<dbReference type="RefSeq" id="WP_301197254.1">
    <property type="nucleotide sequence ID" value="NZ_JAPDPI010000001.1"/>
</dbReference>
<feature type="transmembrane region" description="Helical" evidence="1">
    <location>
        <begin position="99"/>
        <end position="117"/>
    </location>
</feature>
<dbReference type="Proteomes" id="UP001207408">
    <property type="component" value="Unassembled WGS sequence"/>
</dbReference>
<feature type="transmembrane region" description="Helical" evidence="1">
    <location>
        <begin position="12"/>
        <end position="34"/>
    </location>
</feature>
<evidence type="ECO:0000259" key="2">
    <source>
        <dbReference type="Pfam" id="PF14358"/>
    </source>
</evidence>
<sequence>MNNNKFNWRSFISFGLAIAFIAIFVTGIVLYIAPPGRIAHWTNWKIWALTKEEWQAIHITFSLMFVILSIFHLFSINWKVFISYIKSKTSAGINKKKELATSTIVSLIVLTGTIYAVPPFSSVIELSEYFKETWETTDSEPPAPHTELLSLEQLAIKLEHISLEQIENKLKHSNIKYNSTTESLTEIGKHNDMPPMDIYNKIVNGNSNLKQGTNISGKAGAGMGRKTLEQLAVDYNKDIQDLINILESHHINATKDQTLRSIAEEHDMATRDLVEMLK</sequence>